<name>A0A6B2LJX3_9EUKA</name>
<evidence type="ECO:0000313" key="3">
    <source>
        <dbReference type="EMBL" id="NDV37333.1"/>
    </source>
</evidence>
<reference evidence="3" key="1">
    <citation type="journal article" date="2020" name="J. Eukaryot. Microbiol.">
        <title>De novo Sequencing, Assembly and Annotation of the Transcriptome for the Free-Living Testate Amoeba Arcella intermedia.</title>
        <authorList>
            <person name="Ribeiro G.M."/>
            <person name="Porfirio-Sousa A.L."/>
            <person name="Maurer-Alcala X.X."/>
            <person name="Katz L.A."/>
            <person name="Lahr D.J.G."/>
        </authorList>
    </citation>
    <scope>NUCLEOTIDE SEQUENCE</scope>
</reference>
<dbReference type="AlphaFoldDB" id="A0A6B2LJX3"/>
<dbReference type="InterPro" id="IPR001806">
    <property type="entry name" value="Small_GTPase"/>
</dbReference>
<evidence type="ECO:0000256" key="1">
    <source>
        <dbReference type="ARBA" id="ARBA00022741"/>
    </source>
</evidence>
<sequence length="136" mass="15665">MKVSFWDTAGQERYRAITKAYYRNANVVLLAFSFSLNLMIDNDWFLEISEMVPEDSLYFLVCTQIDRDNQGFTAAGMKNIPQKCNIPEFIKKKLGHVVFNVSAKEGWGIDVLKTEIARQCAEKFENSHVSFNSYSM</sequence>
<dbReference type="Gene3D" id="3.40.50.300">
    <property type="entry name" value="P-loop containing nucleotide triphosphate hydrolases"/>
    <property type="match status" value="1"/>
</dbReference>
<dbReference type="Pfam" id="PF00071">
    <property type="entry name" value="Ras"/>
    <property type="match status" value="1"/>
</dbReference>
<dbReference type="GO" id="GO:0005525">
    <property type="term" value="F:GTP binding"/>
    <property type="evidence" value="ECO:0007669"/>
    <property type="project" value="InterPro"/>
</dbReference>
<feature type="transmembrane region" description="Helical" evidence="2">
    <location>
        <begin position="21"/>
        <end position="40"/>
    </location>
</feature>
<organism evidence="3">
    <name type="scientific">Arcella intermedia</name>
    <dbReference type="NCBI Taxonomy" id="1963864"/>
    <lineage>
        <taxon>Eukaryota</taxon>
        <taxon>Amoebozoa</taxon>
        <taxon>Tubulinea</taxon>
        <taxon>Elardia</taxon>
        <taxon>Arcellinida</taxon>
        <taxon>Sphaerothecina</taxon>
        <taxon>Arcellidae</taxon>
        <taxon>Arcella</taxon>
    </lineage>
</organism>
<protein>
    <submittedName>
        <fullName evidence="3">Uncharacterized protein</fullName>
    </submittedName>
</protein>
<keyword evidence="1" id="KW-0547">Nucleotide-binding</keyword>
<keyword evidence="2" id="KW-0472">Membrane</keyword>
<dbReference type="GO" id="GO:0003924">
    <property type="term" value="F:GTPase activity"/>
    <property type="evidence" value="ECO:0007669"/>
    <property type="project" value="InterPro"/>
</dbReference>
<keyword evidence="2" id="KW-1133">Transmembrane helix</keyword>
<dbReference type="PROSITE" id="PS51419">
    <property type="entry name" value="RAB"/>
    <property type="match status" value="1"/>
</dbReference>
<keyword evidence="2" id="KW-0812">Transmembrane</keyword>
<dbReference type="InterPro" id="IPR027417">
    <property type="entry name" value="P-loop_NTPase"/>
</dbReference>
<dbReference type="EMBL" id="GIBP01008364">
    <property type="protein sequence ID" value="NDV37333.1"/>
    <property type="molecule type" value="Transcribed_RNA"/>
</dbReference>
<evidence type="ECO:0000256" key="2">
    <source>
        <dbReference type="SAM" id="Phobius"/>
    </source>
</evidence>
<proteinExistence type="predicted"/>
<dbReference type="SMART" id="SM00175">
    <property type="entry name" value="RAB"/>
    <property type="match status" value="1"/>
</dbReference>
<accession>A0A6B2LJX3</accession>
<dbReference type="PANTHER" id="PTHR47978">
    <property type="match status" value="1"/>
</dbReference>
<dbReference type="SUPFAM" id="SSF52540">
    <property type="entry name" value="P-loop containing nucleoside triphosphate hydrolases"/>
    <property type="match status" value="1"/>
</dbReference>